<dbReference type="EMBL" id="HE806318">
    <property type="protein sequence ID" value="CCH60230.1"/>
    <property type="molecule type" value="Genomic_DNA"/>
</dbReference>
<dbReference type="Proteomes" id="UP000002866">
    <property type="component" value="Chromosome 3"/>
</dbReference>
<dbReference type="AlphaFoldDB" id="I2H1H8"/>
<dbReference type="InterPro" id="IPR038192">
    <property type="entry name" value="CSTF_C_sf"/>
</dbReference>
<evidence type="ECO:0000256" key="1">
    <source>
        <dbReference type="ARBA" id="ARBA00004123"/>
    </source>
</evidence>
<evidence type="ECO:0000313" key="7">
    <source>
        <dbReference type="Proteomes" id="UP000002866"/>
    </source>
</evidence>
<feature type="region of interest" description="Disordered" evidence="4">
    <location>
        <begin position="204"/>
        <end position="227"/>
    </location>
</feature>
<dbReference type="PROSITE" id="PS50102">
    <property type="entry name" value="RRM"/>
    <property type="match status" value="1"/>
</dbReference>
<dbReference type="Pfam" id="PF14304">
    <property type="entry name" value="CSTF_C"/>
    <property type="match status" value="1"/>
</dbReference>
<dbReference type="STRING" id="1071380.I2H1H8"/>
<feature type="domain" description="RRM" evidence="5">
    <location>
        <begin position="5"/>
        <end position="83"/>
    </location>
</feature>
<dbReference type="InterPro" id="IPR000504">
    <property type="entry name" value="RRM_dom"/>
</dbReference>
<feature type="region of interest" description="Disordered" evidence="4">
    <location>
        <begin position="84"/>
        <end position="109"/>
    </location>
</feature>
<dbReference type="Gene3D" id="3.30.70.330">
    <property type="match status" value="1"/>
</dbReference>
<dbReference type="InParanoid" id="I2H1H8"/>
<dbReference type="InterPro" id="IPR012677">
    <property type="entry name" value="Nucleotide-bd_a/b_plait_sf"/>
</dbReference>
<dbReference type="PANTHER" id="PTHR45735">
    <property type="entry name" value="CLEAVAGE STIMULATION FACTOR SUBUNIT 2"/>
    <property type="match status" value="1"/>
</dbReference>
<accession>I2H1H8</accession>
<evidence type="ECO:0000313" key="6">
    <source>
        <dbReference type="EMBL" id="CCH60230.1"/>
    </source>
</evidence>
<protein>
    <recommendedName>
        <fullName evidence="5">RRM domain-containing protein</fullName>
    </recommendedName>
</protein>
<proteinExistence type="predicted"/>
<dbReference type="HOGENOM" id="CLU_028601_0_1_1"/>
<dbReference type="GO" id="GO:0005848">
    <property type="term" value="C:mRNA cleavage stimulating factor complex"/>
    <property type="evidence" value="ECO:0007669"/>
    <property type="project" value="EnsemblFungi"/>
</dbReference>
<dbReference type="Gene3D" id="1.10.20.70">
    <property type="entry name" value="Transcription termination and cleavage factor, C-terminal domain"/>
    <property type="match status" value="1"/>
</dbReference>
<dbReference type="OMA" id="NEYEIMG"/>
<keyword evidence="2" id="KW-0539">Nucleus</keyword>
<comment type="subcellular location">
    <subcellularLocation>
        <location evidence="1">Nucleus</location>
    </subcellularLocation>
</comment>
<keyword evidence="3" id="KW-0694">RNA-binding</keyword>
<name>I2H1H8_HENB6</name>
<dbReference type="GO" id="GO:0003729">
    <property type="term" value="F:mRNA binding"/>
    <property type="evidence" value="ECO:0007669"/>
    <property type="project" value="EnsemblFungi"/>
</dbReference>
<gene>
    <name evidence="6" type="primary">TBLA0C04320</name>
    <name evidence="6" type="ORF">TBLA_0C04320</name>
</gene>
<evidence type="ECO:0000256" key="3">
    <source>
        <dbReference type="PROSITE-ProRule" id="PRU00176"/>
    </source>
</evidence>
<dbReference type="eggNOG" id="KOG0108">
    <property type="taxonomic scope" value="Eukaryota"/>
</dbReference>
<dbReference type="GO" id="GO:0005847">
    <property type="term" value="C:mRNA cleavage and polyadenylation specificity factor complex"/>
    <property type="evidence" value="ECO:0007669"/>
    <property type="project" value="TreeGrafter"/>
</dbReference>
<dbReference type="InterPro" id="IPR026896">
    <property type="entry name" value="CSTF_C"/>
</dbReference>
<dbReference type="OrthoDB" id="15688at2759"/>
<dbReference type="RefSeq" id="XP_004179749.1">
    <property type="nucleotide sequence ID" value="XM_004179701.1"/>
</dbReference>
<dbReference type="Pfam" id="PF00076">
    <property type="entry name" value="RRM_1"/>
    <property type="match status" value="1"/>
</dbReference>
<evidence type="ECO:0000256" key="4">
    <source>
        <dbReference type="SAM" id="MobiDB-lite"/>
    </source>
</evidence>
<sequence>MNRSKTVYLGSIPYDQTEEQILDLCQNIGPVQNLRMMFDPMTGKSKGYAFVEFKDLNSSASAVRNLNGLSFGSRVLKCGYSNANDSDDSNMNNSNNINSNSASGGNMGNNILSSDNDSNTLFNVPEGVDVNINMTTPAMMISSLLARRSKEDQLQLLKTFQIWAKDNNDDAVNLIKQCPQLGFVIAELLLSNGLSKVDDLTQLAVPSNSNSHEESSKEPQDTEEERQKKIELIRKVMQLSDAEISILPDDEKMALWDLKQSVANGEIRI</sequence>
<dbReference type="FunCoup" id="I2H1H8">
    <property type="interactions" value="152"/>
</dbReference>
<reference evidence="6 7" key="1">
    <citation type="journal article" date="2011" name="Proc. Natl. Acad. Sci. U.S.A.">
        <title>Evolutionary erosion of yeast sex chromosomes by mating-type switching accidents.</title>
        <authorList>
            <person name="Gordon J.L."/>
            <person name="Armisen D."/>
            <person name="Proux-Wera E."/>
            <person name="Oheigeartaigh S.S."/>
            <person name="Byrne K.P."/>
            <person name="Wolfe K.H."/>
        </authorList>
    </citation>
    <scope>NUCLEOTIDE SEQUENCE [LARGE SCALE GENOMIC DNA]</scope>
    <source>
        <strain evidence="7">ATCC 34711 / CBS 6284 / DSM 70876 / NBRC 10599 / NRRL Y-10934 / UCD 77-7</strain>
    </source>
</reference>
<organism evidence="6 7">
    <name type="scientific">Henningerozyma blattae (strain ATCC 34711 / CBS 6284 / DSM 70876 / NBRC 10599 / NRRL Y-10934 / UCD 77-7)</name>
    <name type="common">Yeast</name>
    <name type="synonym">Tetrapisispora blattae</name>
    <dbReference type="NCBI Taxonomy" id="1071380"/>
    <lineage>
        <taxon>Eukaryota</taxon>
        <taxon>Fungi</taxon>
        <taxon>Dikarya</taxon>
        <taxon>Ascomycota</taxon>
        <taxon>Saccharomycotina</taxon>
        <taxon>Saccharomycetes</taxon>
        <taxon>Saccharomycetales</taxon>
        <taxon>Saccharomycetaceae</taxon>
        <taxon>Henningerozyma</taxon>
    </lineage>
</organism>
<evidence type="ECO:0000259" key="5">
    <source>
        <dbReference type="PROSITE" id="PS50102"/>
    </source>
</evidence>
<dbReference type="SUPFAM" id="SSF54928">
    <property type="entry name" value="RNA-binding domain, RBD"/>
    <property type="match status" value="1"/>
</dbReference>
<dbReference type="SMART" id="SM00360">
    <property type="entry name" value="RRM"/>
    <property type="match status" value="1"/>
</dbReference>
<evidence type="ECO:0000256" key="2">
    <source>
        <dbReference type="ARBA" id="ARBA00023242"/>
    </source>
</evidence>
<dbReference type="InterPro" id="IPR035979">
    <property type="entry name" value="RBD_domain_sf"/>
</dbReference>
<dbReference type="PANTHER" id="PTHR45735:SF2">
    <property type="entry name" value="CLEAVAGE STIMULATION FACTOR SUBUNIT 2"/>
    <property type="match status" value="1"/>
</dbReference>
<dbReference type="GeneID" id="14495210"/>
<dbReference type="KEGG" id="tbl:TBLA_0C04320"/>
<dbReference type="GO" id="GO:0031124">
    <property type="term" value="P:mRNA 3'-end processing"/>
    <property type="evidence" value="ECO:0007669"/>
    <property type="project" value="EnsemblFungi"/>
</dbReference>
<feature type="compositionally biased region" description="Basic and acidic residues" evidence="4">
    <location>
        <begin position="211"/>
        <end position="227"/>
    </location>
</feature>
<keyword evidence="7" id="KW-1185">Reference proteome</keyword>
<dbReference type="Gene3D" id="1.25.40.630">
    <property type="match status" value="1"/>
</dbReference>